<gene>
    <name evidence="1" type="ORF">F4V44_22125</name>
</gene>
<proteinExistence type="predicted"/>
<dbReference type="EMBL" id="VYKL01000039">
    <property type="protein sequence ID" value="KAA9015957.1"/>
    <property type="molecule type" value="Genomic_DNA"/>
</dbReference>
<dbReference type="Proteomes" id="UP000326671">
    <property type="component" value="Unassembled WGS sequence"/>
</dbReference>
<name>A0A5J5H6P5_9BACI</name>
<reference evidence="1 2" key="1">
    <citation type="submission" date="2019-09" db="EMBL/GenBank/DDBJ databases">
        <title>Whole genome sequences of isolates from the Mars Exploration Rovers.</title>
        <authorList>
            <person name="Seuylemezian A."/>
            <person name="Vaishampayan P."/>
        </authorList>
    </citation>
    <scope>NUCLEOTIDE SEQUENCE [LARGE SCALE GENOMIC DNA]</scope>
    <source>
        <strain evidence="1 2">MER_TA_151</strain>
    </source>
</reference>
<evidence type="ECO:0000313" key="1">
    <source>
        <dbReference type="EMBL" id="KAA9015957.1"/>
    </source>
</evidence>
<comment type="caution">
    <text evidence="1">The sequence shown here is derived from an EMBL/GenBank/DDBJ whole genome shotgun (WGS) entry which is preliminary data.</text>
</comment>
<dbReference type="AlphaFoldDB" id="A0A5J5H6P5"/>
<keyword evidence="2" id="KW-1185">Reference proteome</keyword>
<evidence type="ECO:0000313" key="2">
    <source>
        <dbReference type="Proteomes" id="UP000326671"/>
    </source>
</evidence>
<dbReference type="RefSeq" id="WP_150442183.1">
    <property type="nucleotide sequence ID" value="NZ_VYKL01000039.1"/>
</dbReference>
<sequence length="114" mass="13380">MNIMILIIDFIYELWGIENLGSREHEQRVYILMKAGENIIRNSLPFTLEQLLPFINEGTIEVAEGLFIVRSAYRKTNLELPIKRLNEVKLLAEQENITMSQWVECVINQVLKQF</sequence>
<dbReference type="OrthoDB" id="1798833at2"/>
<accession>A0A5J5H6P5</accession>
<organism evidence="1 2">
    <name type="scientific">Niallia endozanthoxylica</name>
    <dbReference type="NCBI Taxonomy" id="2036016"/>
    <lineage>
        <taxon>Bacteria</taxon>
        <taxon>Bacillati</taxon>
        <taxon>Bacillota</taxon>
        <taxon>Bacilli</taxon>
        <taxon>Bacillales</taxon>
        <taxon>Bacillaceae</taxon>
        <taxon>Niallia</taxon>
    </lineage>
</organism>
<protein>
    <submittedName>
        <fullName evidence="1">Uncharacterized protein</fullName>
    </submittedName>
</protein>